<reference evidence="2" key="1">
    <citation type="submission" date="2022-08" db="EMBL/GenBank/DDBJ databases">
        <authorList>
            <person name="Marques A."/>
        </authorList>
    </citation>
    <scope>NUCLEOTIDE SEQUENCE</scope>
    <source>
        <strain evidence="2">RhyPub2mFocal</strain>
        <tissue evidence="2">Leaves</tissue>
    </source>
</reference>
<comment type="caution">
    <text evidence="2">The sequence shown here is derived from an EMBL/GenBank/DDBJ whole genome shotgun (WGS) entry which is preliminary data.</text>
</comment>
<dbReference type="Proteomes" id="UP001140206">
    <property type="component" value="Chromosome 5"/>
</dbReference>
<evidence type="ECO:0000313" key="3">
    <source>
        <dbReference type="Proteomes" id="UP001140206"/>
    </source>
</evidence>
<feature type="region of interest" description="Disordered" evidence="1">
    <location>
        <begin position="1"/>
        <end position="58"/>
    </location>
</feature>
<name>A0AAV8CLV2_9POAL</name>
<keyword evidence="3" id="KW-1185">Reference proteome</keyword>
<accession>A0AAV8CLV2</accession>
<protein>
    <submittedName>
        <fullName evidence="2">Uncharacterized protein</fullName>
    </submittedName>
</protein>
<dbReference type="AlphaFoldDB" id="A0AAV8CLV2"/>
<gene>
    <name evidence="2" type="ORF">LUZ62_090865</name>
</gene>
<organism evidence="2 3">
    <name type="scientific">Rhynchospora pubera</name>
    <dbReference type="NCBI Taxonomy" id="906938"/>
    <lineage>
        <taxon>Eukaryota</taxon>
        <taxon>Viridiplantae</taxon>
        <taxon>Streptophyta</taxon>
        <taxon>Embryophyta</taxon>
        <taxon>Tracheophyta</taxon>
        <taxon>Spermatophyta</taxon>
        <taxon>Magnoliopsida</taxon>
        <taxon>Liliopsida</taxon>
        <taxon>Poales</taxon>
        <taxon>Cyperaceae</taxon>
        <taxon>Cyperoideae</taxon>
        <taxon>Rhynchosporeae</taxon>
        <taxon>Rhynchospora</taxon>
    </lineage>
</organism>
<evidence type="ECO:0000313" key="2">
    <source>
        <dbReference type="EMBL" id="KAJ4756460.1"/>
    </source>
</evidence>
<evidence type="ECO:0000256" key="1">
    <source>
        <dbReference type="SAM" id="MobiDB-lite"/>
    </source>
</evidence>
<feature type="compositionally biased region" description="Basic and acidic residues" evidence="1">
    <location>
        <begin position="42"/>
        <end position="53"/>
    </location>
</feature>
<proteinExistence type="predicted"/>
<feature type="compositionally biased region" description="Polar residues" evidence="1">
    <location>
        <begin position="1"/>
        <end position="12"/>
    </location>
</feature>
<dbReference type="EMBL" id="JAMFTS010000005">
    <property type="protein sequence ID" value="KAJ4756460.1"/>
    <property type="molecule type" value="Genomic_DNA"/>
</dbReference>
<sequence length="215" mass="24531">MATFNQGAQNENVLIHRGKAGNELKPAFPDLPKTSRKPLGKAGERPKTERKALGDLSNISKPLVSTRVRKNLSGVLKSSESTKSSQRSTAVTVEQINRCQEWSQEGIERMYFTGNDIQKLERDCMEKRVKEEVSMVTSSMHRWGNYMFDLMSPMKDGISNSGLKLEFEREILSSKSDKRKCDKNKLDCLLDEPEEAFQEFNFKLDLKLKDFSNTN</sequence>